<proteinExistence type="predicted"/>
<sequence length="241" mass="27225">MEPYENIVIGNFLYSLGLTVGQESQGSVRPMCVNLMQQTPLDERLGDVMVANTGVTRLIEFKRKKNDSIKEETKREVLSRALGTDKHMLAISREIHWYIETSEAEGAFVSTVVPYIDFVDETVPATTIERFTSSVAKDAVSKVIDEATRASYEAYLALVSVSHGGLQGASGGLLINLSQEHGLRYVLVPDIRDLLLDHSLVREAYFERVQQQAMELKREHAVRSRQLSLKKSIDHDYEHEW</sequence>
<evidence type="ECO:0000313" key="1">
    <source>
        <dbReference type="EMBL" id="OAJ59388.1"/>
    </source>
</evidence>
<comment type="caution">
    <text evidence="2">The sequence shown here is derived from an EMBL/GenBank/DDBJ whole genome shotgun (WGS) entry which is preliminary data.</text>
</comment>
<name>A0A1A9NC72_9BURK</name>
<dbReference type="Proteomes" id="UP000078116">
    <property type="component" value="Unassembled WGS sequence"/>
</dbReference>
<evidence type="ECO:0000313" key="2">
    <source>
        <dbReference type="EMBL" id="OAJ63301.1"/>
    </source>
</evidence>
<protein>
    <submittedName>
        <fullName evidence="2">Uncharacterized protein</fullName>
    </submittedName>
</protein>
<gene>
    <name evidence="1" type="ORF">A6V36_27470</name>
    <name evidence="2" type="ORF">A6V37_20620</name>
</gene>
<dbReference type="AlphaFoldDB" id="A0A1A9NC72"/>
<accession>A0A1A9NC72</accession>
<evidence type="ECO:0000313" key="4">
    <source>
        <dbReference type="Proteomes" id="UP000078116"/>
    </source>
</evidence>
<dbReference type="EMBL" id="LXKA01000132">
    <property type="protein sequence ID" value="OAJ63301.1"/>
    <property type="molecule type" value="Genomic_DNA"/>
</dbReference>
<organism evidence="2 4">
    <name type="scientific">Paraburkholderia ginsengiterrae</name>
    <dbReference type="NCBI Taxonomy" id="1462993"/>
    <lineage>
        <taxon>Bacteria</taxon>
        <taxon>Pseudomonadati</taxon>
        <taxon>Pseudomonadota</taxon>
        <taxon>Betaproteobacteria</taxon>
        <taxon>Burkholderiales</taxon>
        <taxon>Burkholderiaceae</taxon>
        <taxon>Paraburkholderia</taxon>
    </lineage>
</organism>
<dbReference type="RefSeq" id="WP_064267630.1">
    <property type="nucleotide sequence ID" value="NZ_LXJZ01000140.1"/>
</dbReference>
<evidence type="ECO:0000313" key="3">
    <source>
        <dbReference type="Proteomes" id="UP000077961"/>
    </source>
</evidence>
<reference evidence="3 4" key="1">
    <citation type="submission" date="2016-04" db="EMBL/GenBank/DDBJ databases">
        <title>Reclassification of Paraburkholderia panaciterrae (Farh et al. 2015) Dobritsa &amp; Samadpour 2016 as a later homotypic synonym of Paraburkholderia ginsengiterrae (Farh et al. 2015) Dobritsa &amp; Samadpour 2016.</title>
        <authorList>
            <person name="Dobritsa A.P."/>
            <person name="Kutumbaka K."/>
            <person name="Samadpour M."/>
        </authorList>
    </citation>
    <scope>NUCLEOTIDE SEQUENCE [LARGE SCALE GENOMIC DNA]</scope>
    <source>
        <strain evidence="2 4">DCY85</strain>
        <strain evidence="1 3">DCY85-1</strain>
    </source>
</reference>
<dbReference type="EMBL" id="LXJZ01000140">
    <property type="protein sequence ID" value="OAJ59388.1"/>
    <property type="molecule type" value="Genomic_DNA"/>
</dbReference>
<dbReference type="Proteomes" id="UP000077961">
    <property type="component" value="Unassembled WGS sequence"/>
</dbReference>
<dbReference type="OrthoDB" id="6057784at2"/>
<keyword evidence="3" id="KW-1185">Reference proteome</keyword>